<dbReference type="OrthoDB" id="9804333at2"/>
<dbReference type="KEGG" id="tfr:BR63_00785"/>
<dbReference type="AlphaFoldDB" id="A0A7G6DYT2"/>
<dbReference type="SUPFAM" id="SSF89550">
    <property type="entry name" value="PHP domain-like"/>
    <property type="match status" value="1"/>
</dbReference>
<feature type="domain" description="Polymerase/histidinol phosphatase N-terminal" evidence="1">
    <location>
        <begin position="3"/>
        <end position="68"/>
    </location>
</feature>
<dbReference type="SMART" id="SM00481">
    <property type="entry name" value="POLIIIAc"/>
    <property type="match status" value="1"/>
</dbReference>
<gene>
    <name evidence="2" type="ORF">BR63_00785</name>
</gene>
<dbReference type="PANTHER" id="PTHR42924:SF3">
    <property type="entry name" value="POLYMERASE_HISTIDINOL PHOSPHATASE N-TERMINAL DOMAIN-CONTAINING PROTEIN"/>
    <property type="match status" value="1"/>
</dbReference>
<dbReference type="RefSeq" id="WP_034425577.1">
    <property type="nucleotide sequence ID" value="NZ_CP045798.1"/>
</dbReference>
<dbReference type="EMBL" id="CP045798">
    <property type="protein sequence ID" value="QNB44986.1"/>
    <property type="molecule type" value="Genomic_DNA"/>
</dbReference>
<reference evidence="2 3" key="1">
    <citation type="journal article" date="2019" name="Front. Microbiol.">
        <title>Thermoanaerosceptrum fracticalcis gen. nov. sp. nov., a Novel Fumarate-Fermenting Microorganism From a Deep Fractured Carbonate Aquifer of the US Great Basin.</title>
        <authorList>
            <person name="Hamilton-Brehm S.D."/>
            <person name="Stewart L.E."/>
            <person name="Zavarin M."/>
            <person name="Caldwell M."/>
            <person name="Lawson P.A."/>
            <person name="Onstott T.C."/>
            <person name="Grzymski J."/>
            <person name="Neveux I."/>
            <person name="Lollar B.S."/>
            <person name="Russell C.E."/>
            <person name="Moser D.P."/>
        </authorList>
    </citation>
    <scope>NUCLEOTIDE SEQUENCE [LARGE SCALE GENOMIC DNA]</scope>
    <source>
        <strain evidence="2 3">DRI-13</strain>
    </source>
</reference>
<dbReference type="GO" id="GO:0004534">
    <property type="term" value="F:5'-3' RNA exonuclease activity"/>
    <property type="evidence" value="ECO:0007669"/>
    <property type="project" value="TreeGrafter"/>
</dbReference>
<proteinExistence type="predicted"/>
<dbReference type="InterPro" id="IPR004013">
    <property type="entry name" value="PHP_dom"/>
</dbReference>
<dbReference type="InterPro" id="IPR003141">
    <property type="entry name" value="Pol/His_phosphatase_N"/>
</dbReference>
<dbReference type="InterPro" id="IPR052018">
    <property type="entry name" value="PHP_domain"/>
</dbReference>
<accession>A0A7G6DYT2</accession>
<evidence type="ECO:0000259" key="1">
    <source>
        <dbReference type="SMART" id="SM00481"/>
    </source>
</evidence>
<evidence type="ECO:0000313" key="2">
    <source>
        <dbReference type="EMBL" id="QNB44986.1"/>
    </source>
</evidence>
<dbReference type="PANTHER" id="PTHR42924">
    <property type="entry name" value="EXONUCLEASE"/>
    <property type="match status" value="1"/>
</dbReference>
<dbReference type="Pfam" id="PF02811">
    <property type="entry name" value="PHP"/>
    <property type="match status" value="1"/>
</dbReference>
<dbReference type="Gene3D" id="3.20.20.140">
    <property type="entry name" value="Metal-dependent hydrolases"/>
    <property type="match status" value="1"/>
</dbReference>
<dbReference type="Gene3D" id="1.10.150.650">
    <property type="match status" value="1"/>
</dbReference>
<sequence length="272" mass="30807">MKVDLHVHTSISDSNLSIEETIKLSRKNGVRFLGITDHDTVEGLEEAVATGRNYGIQVIPGIEISAFDYQRGRKVHILGYNFDLKASHIKKLCQPLLARRQENSLWQIKSLRDHGFDISLQEVQEKARVSTCIYKQHIMAVLMDKGYTDRIYSHLYYTLFRNKGICARDIDYVDVFAAVEAVKKDGGQAILAHPGQLDSYEIMEELWEVGLDGVELYHEDHGPKDYQIIMKYAQKRSLLLTGGSDYHGRYGGKTALGGMPLPLEWVKPLLVG</sequence>
<dbReference type="CDD" id="cd07438">
    <property type="entry name" value="PHP_HisPPase_AMP"/>
    <property type="match status" value="1"/>
</dbReference>
<dbReference type="GO" id="GO:0035312">
    <property type="term" value="F:5'-3' DNA exonuclease activity"/>
    <property type="evidence" value="ECO:0007669"/>
    <property type="project" value="TreeGrafter"/>
</dbReference>
<dbReference type="Proteomes" id="UP000515847">
    <property type="component" value="Chromosome"/>
</dbReference>
<evidence type="ECO:0000313" key="3">
    <source>
        <dbReference type="Proteomes" id="UP000515847"/>
    </source>
</evidence>
<keyword evidence="3" id="KW-1185">Reference proteome</keyword>
<name>A0A7G6DYT2_THEFR</name>
<dbReference type="InterPro" id="IPR016195">
    <property type="entry name" value="Pol/histidinol_Pase-like"/>
</dbReference>
<organism evidence="2 3">
    <name type="scientific">Thermanaerosceptrum fracticalcis</name>
    <dbReference type="NCBI Taxonomy" id="1712410"/>
    <lineage>
        <taxon>Bacteria</taxon>
        <taxon>Bacillati</taxon>
        <taxon>Bacillota</taxon>
        <taxon>Clostridia</taxon>
        <taxon>Eubacteriales</taxon>
        <taxon>Peptococcaceae</taxon>
        <taxon>Thermanaerosceptrum</taxon>
    </lineage>
</organism>
<protein>
    <submittedName>
        <fullName evidence="2">PHP domain-containing protein</fullName>
    </submittedName>
</protein>